<protein>
    <submittedName>
        <fullName evidence="1">Uncharacterized protein</fullName>
    </submittedName>
</protein>
<accession>A0A8T0TT87</accession>
<feature type="non-terminal residue" evidence="1">
    <location>
        <position position="1"/>
    </location>
</feature>
<sequence>SSVSNSRITRTVEERECHRTSAPAGFVSSFPFSSVYWHSYVEAALLQLAHQFIAPLSMIRTTNVHHHAVRSHVLVTSTCEPGSSS</sequence>
<comment type="caution">
    <text evidence="1">The sequence shown here is derived from an EMBL/GenBank/DDBJ whole genome shotgun (WGS) entry which is preliminary data.</text>
</comment>
<evidence type="ECO:0000313" key="1">
    <source>
        <dbReference type="EMBL" id="KAG2612193.1"/>
    </source>
</evidence>
<gene>
    <name evidence="1" type="ORF">PVAP13_4KG108915</name>
</gene>
<organism evidence="1 2">
    <name type="scientific">Panicum virgatum</name>
    <name type="common">Blackwell switchgrass</name>
    <dbReference type="NCBI Taxonomy" id="38727"/>
    <lineage>
        <taxon>Eukaryota</taxon>
        <taxon>Viridiplantae</taxon>
        <taxon>Streptophyta</taxon>
        <taxon>Embryophyta</taxon>
        <taxon>Tracheophyta</taxon>
        <taxon>Spermatophyta</taxon>
        <taxon>Magnoliopsida</taxon>
        <taxon>Liliopsida</taxon>
        <taxon>Poales</taxon>
        <taxon>Poaceae</taxon>
        <taxon>PACMAD clade</taxon>
        <taxon>Panicoideae</taxon>
        <taxon>Panicodae</taxon>
        <taxon>Paniceae</taxon>
        <taxon>Panicinae</taxon>
        <taxon>Panicum</taxon>
        <taxon>Panicum sect. Hiantes</taxon>
    </lineage>
</organism>
<dbReference type="EMBL" id="CM029043">
    <property type="protein sequence ID" value="KAG2612193.1"/>
    <property type="molecule type" value="Genomic_DNA"/>
</dbReference>
<dbReference type="AlphaFoldDB" id="A0A8T0TT87"/>
<reference evidence="1" key="1">
    <citation type="submission" date="2020-05" db="EMBL/GenBank/DDBJ databases">
        <title>WGS assembly of Panicum virgatum.</title>
        <authorList>
            <person name="Lovell J.T."/>
            <person name="Jenkins J."/>
            <person name="Shu S."/>
            <person name="Juenger T.E."/>
            <person name="Schmutz J."/>
        </authorList>
    </citation>
    <scope>NUCLEOTIDE SEQUENCE</scope>
    <source>
        <strain evidence="1">AP13</strain>
    </source>
</reference>
<proteinExistence type="predicted"/>
<name>A0A8T0TT87_PANVG</name>
<dbReference type="Proteomes" id="UP000823388">
    <property type="component" value="Chromosome 4K"/>
</dbReference>
<evidence type="ECO:0000313" key="2">
    <source>
        <dbReference type="Proteomes" id="UP000823388"/>
    </source>
</evidence>
<keyword evidence="2" id="KW-1185">Reference proteome</keyword>